<sequence length="679" mass="75105">VDLFSLLGHLLEVPKMNGKGELVKVLVNKLRAPHFRYTDFGGRNRRRVKGHWKRDINAARNIATIFYTLVYSGRLRLIIHSTSILVAMVRKSKKSVPKEDLAAKLANYAALCKQSGFPVKVAHSLAKGRHAVAAADLEVGALLCAERAATLVVSTPCVSNYCHRCIDPLAKASILGKQVTCPACGKGTWCGVNCQKQDAGRHALECAVVPKLYEIAGKHGLNPDLLRLTLSLISRRVIDSRQTKIAQGKVDSSHPEPKVDPDVSPEVAPFFCVTDLPVQRQNFEKTWMNAVSNAAKDMSALLTKSMATTETEIIDLACRINSNAHSLSDEEGKTQDTAFGLFPMGSLFFKHSCAPNCHFIGGQGILTYRTVRPIKAGEELVVSHVELYQSRAKRQEELWQTKHIRCDCSRCKVPLKKSVDRLLDGVLCFKCAKGVYLSEKDFPVKPEDVPAPAADAGKGKAKSTGEKKGENTEPEAETAVVEAEAEDLDAKLRAEAERVKAHCDECRHEVPLIQVESIRRGAAADHASLLNYFNRQLYDQAIYGFRVFLQKYKLLHPLNAELLNARVPLLTCLNAKKDNAASLGVNREILDVYERSGVLPALRQEYVELYSNLGDVLAALAEQNRPAEKKKNAHIAADVVARRYTKESKLAFRKAYDTAIVCLGKDHRRCKELSRKLGL</sequence>
<evidence type="ECO:0000313" key="4">
    <source>
        <dbReference type="Proteomes" id="UP000269721"/>
    </source>
</evidence>
<dbReference type="Pfam" id="PF00856">
    <property type="entry name" value="SET"/>
    <property type="match status" value="1"/>
</dbReference>
<dbReference type="CDD" id="cd20071">
    <property type="entry name" value="SET_SMYD"/>
    <property type="match status" value="1"/>
</dbReference>
<proteinExistence type="predicted"/>
<dbReference type="InterPro" id="IPR001214">
    <property type="entry name" value="SET_dom"/>
</dbReference>
<dbReference type="InterPro" id="IPR050869">
    <property type="entry name" value="H3K4_H4K5_MeTrfase"/>
</dbReference>
<dbReference type="PROSITE" id="PS50280">
    <property type="entry name" value="SET"/>
    <property type="match status" value="1"/>
</dbReference>
<accession>A0A4P9W3F2</accession>
<dbReference type="PANTHER" id="PTHR12197:SF282">
    <property type="entry name" value="SET DOMAIN-CONTAINING PROTEIN"/>
    <property type="match status" value="1"/>
</dbReference>
<dbReference type="EMBL" id="KZ998280">
    <property type="protein sequence ID" value="RKO86342.1"/>
    <property type="molecule type" value="Genomic_DNA"/>
</dbReference>
<protein>
    <recommendedName>
        <fullName evidence="2">SET domain-containing protein</fullName>
    </recommendedName>
</protein>
<dbReference type="PANTHER" id="PTHR12197">
    <property type="entry name" value="HISTONE-LYSINE N-METHYLTRANSFERASE SMYD"/>
    <property type="match status" value="1"/>
</dbReference>
<dbReference type="Gene3D" id="6.10.140.2220">
    <property type="match status" value="1"/>
</dbReference>
<keyword evidence="4" id="KW-1185">Reference proteome</keyword>
<dbReference type="Gene3D" id="2.170.270.10">
    <property type="entry name" value="SET domain"/>
    <property type="match status" value="1"/>
</dbReference>
<feature type="region of interest" description="Disordered" evidence="1">
    <location>
        <begin position="447"/>
        <end position="477"/>
    </location>
</feature>
<dbReference type="SUPFAM" id="SSF82199">
    <property type="entry name" value="SET domain"/>
    <property type="match status" value="1"/>
</dbReference>
<evidence type="ECO:0000313" key="3">
    <source>
        <dbReference type="EMBL" id="RKO86342.1"/>
    </source>
</evidence>
<name>A0A4P9W3F2_9FUNG</name>
<dbReference type="OrthoDB" id="265717at2759"/>
<reference evidence="4" key="1">
    <citation type="journal article" date="2018" name="Nat. Microbiol.">
        <title>Leveraging single-cell genomics to expand the fungal tree of life.</title>
        <authorList>
            <person name="Ahrendt S.R."/>
            <person name="Quandt C.A."/>
            <person name="Ciobanu D."/>
            <person name="Clum A."/>
            <person name="Salamov A."/>
            <person name="Andreopoulos B."/>
            <person name="Cheng J.F."/>
            <person name="Woyke T."/>
            <person name="Pelin A."/>
            <person name="Henrissat B."/>
            <person name="Reynolds N.K."/>
            <person name="Benny G.L."/>
            <person name="Smith M.E."/>
            <person name="James T.Y."/>
            <person name="Grigoriev I.V."/>
        </authorList>
    </citation>
    <scope>NUCLEOTIDE SEQUENCE [LARGE SCALE GENOMIC DNA]</scope>
</reference>
<evidence type="ECO:0000256" key="1">
    <source>
        <dbReference type="SAM" id="MobiDB-lite"/>
    </source>
</evidence>
<organism evidence="3 4">
    <name type="scientific">Blyttiomyces helicus</name>
    <dbReference type="NCBI Taxonomy" id="388810"/>
    <lineage>
        <taxon>Eukaryota</taxon>
        <taxon>Fungi</taxon>
        <taxon>Fungi incertae sedis</taxon>
        <taxon>Chytridiomycota</taxon>
        <taxon>Chytridiomycota incertae sedis</taxon>
        <taxon>Chytridiomycetes</taxon>
        <taxon>Chytridiomycetes incertae sedis</taxon>
        <taxon>Blyttiomyces</taxon>
    </lineage>
</organism>
<gene>
    <name evidence="3" type="ORF">BDK51DRAFT_35179</name>
</gene>
<dbReference type="AlphaFoldDB" id="A0A4P9W3F2"/>
<dbReference type="Proteomes" id="UP000269721">
    <property type="component" value="Unassembled WGS sequence"/>
</dbReference>
<dbReference type="SUPFAM" id="SSF144232">
    <property type="entry name" value="HIT/MYND zinc finger-like"/>
    <property type="match status" value="1"/>
</dbReference>
<dbReference type="InterPro" id="IPR046341">
    <property type="entry name" value="SET_dom_sf"/>
</dbReference>
<evidence type="ECO:0000259" key="2">
    <source>
        <dbReference type="PROSITE" id="PS50280"/>
    </source>
</evidence>
<dbReference type="Gene3D" id="1.10.220.160">
    <property type="match status" value="1"/>
</dbReference>
<feature type="non-terminal residue" evidence="3">
    <location>
        <position position="1"/>
    </location>
</feature>
<feature type="domain" description="SET" evidence="2">
    <location>
        <begin position="117"/>
        <end position="385"/>
    </location>
</feature>